<dbReference type="EMBL" id="JADOXO010000006">
    <property type="protein sequence ID" value="KAF9821055.1"/>
    <property type="molecule type" value="Genomic_DNA"/>
</dbReference>
<comment type="caution">
    <text evidence="1">The sequence shown here is derived from an EMBL/GenBank/DDBJ whole genome shotgun (WGS) entry which is preliminary data.</text>
</comment>
<evidence type="ECO:0000313" key="1">
    <source>
        <dbReference type="EMBL" id="KAF9821055.1"/>
    </source>
</evidence>
<dbReference type="Proteomes" id="UP000639403">
    <property type="component" value="Unassembled WGS sequence"/>
</dbReference>
<gene>
    <name evidence="1" type="ORF">IEO21_01032</name>
</gene>
<dbReference type="SUPFAM" id="SSF52047">
    <property type="entry name" value="RNI-like"/>
    <property type="match status" value="1"/>
</dbReference>
<evidence type="ECO:0008006" key="3">
    <source>
        <dbReference type="Google" id="ProtNLM"/>
    </source>
</evidence>
<evidence type="ECO:0000313" key="2">
    <source>
        <dbReference type="Proteomes" id="UP000639403"/>
    </source>
</evidence>
<reference evidence="1" key="1">
    <citation type="submission" date="2020-11" db="EMBL/GenBank/DDBJ databases">
        <authorList>
            <person name="Koelle M."/>
            <person name="Horta M.A.C."/>
            <person name="Nowrousian M."/>
            <person name="Ohm R.A."/>
            <person name="Benz P."/>
            <person name="Pilgard A."/>
        </authorList>
    </citation>
    <scope>NUCLEOTIDE SEQUENCE</scope>
    <source>
        <strain evidence="1">FPRL280</strain>
    </source>
</reference>
<organism evidence="1 2">
    <name type="scientific">Rhodonia placenta</name>
    <dbReference type="NCBI Taxonomy" id="104341"/>
    <lineage>
        <taxon>Eukaryota</taxon>
        <taxon>Fungi</taxon>
        <taxon>Dikarya</taxon>
        <taxon>Basidiomycota</taxon>
        <taxon>Agaricomycotina</taxon>
        <taxon>Agaricomycetes</taxon>
        <taxon>Polyporales</taxon>
        <taxon>Adustoporiaceae</taxon>
        <taxon>Rhodonia</taxon>
    </lineage>
</organism>
<reference evidence="1" key="2">
    <citation type="journal article" name="Front. Microbiol.">
        <title>Degradative Capacity of Two Strains of Rhodonia placenta: From Phenotype to Genotype.</title>
        <authorList>
            <person name="Kolle M."/>
            <person name="Horta M.A.C."/>
            <person name="Nowrousian M."/>
            <person name="Ohm R.A."/>
            <person name="Benz J.P."/>
            <person name="Pilgard A."/>
        </authorList>
    </citation>
    <scope>NUCLEOTIDE SEQUENCE</scope>
    <source>
        <strain evidence="1">FPRL280</strain>
    </source>
</reference>
<dbReference type="AlphaFoldDB" id="A0A8H7PAT9"/>
<name>A0A8H7PAT9_9APHY</name>
<proteinExistence type="predicted"/>
<accession>A0A8H7PAT9</accession>
<protein>
    <recommendedName>
        <fullName evidence="3">F-box domain-containing protein</fullName>
    </recommendedName>
</protein>
<sequence length="546" mass="61735">MARDGGTSTDPKVDEARSLLDQEITQLKQTIHHLSVRRNILAPVSRLPVEMLTEIFLQSADDESDPIRKYWRGVALQTAQLWTRIEVKNEAWVRRLLNLSKNLPVTACFDARFGFTPDNYQGGLLLAEHPDRLRGIRIIVAAPYETILCDLLKQIPAPALESIVWEDTHRSESQDPNSIASNLFKGNTPSLKRIDLHHCGWQWNCMLFRNSVTRLVLDRSFTPCNPSLLQLASALVRMPMLEHLELEDIQATPHHSAFPNPIPELCLSRLKFVRIIASTASCVSILSVLSVIHPEAQIELDCTLEDDYDTTHVWRLGYEIRGLCRRSTTTDEGTQYRSLMMLEQPDPDELCLYLYAWTASLATEVLPVSRSQCSLQICLRPGYMPFTYKAALIEDILSGEFPFENVESLHLAPPLTEPRLGMYNWAAIMLNTCQRLKELWLVGELTGCVLGALADLCELNGNEDGEFVLCPLPLQTLQLVTLEDVDFARSGQGEESAKVQLLRMLVQHRSWGQGDVQVRLCLCHNVDIVGQEIQVWRNITVSDEIS</sequence>